<dbReference type="InterPro" id="IPR038763">
    <property type="entry name" value="DHH_sf"/>
</dbReference>
<evidence type="ECO:0000313" key="1">
    <source>
        <dbReference type="EMBL" id="OIN88136.1"/>
    </source>
</evidence>
<protein>
    <submittedName>
        <fullName evidence="1">Uncharacterized protein</fullName>
    </submittedName>
</protein>
<reference evidence="1 2" key="1">
    <citation type="journal article" date="2016" name="Environ. Microbiol.">
        <title>Genomic resolution of a cold subsurface aquifer community provides metabolic insights for novel microbes adapted to high CO concentrations.</title>
        <authorList>
            <person name="Probst A.J."/>
            <person name="Castelle C.J."/>
            <person name="Singh A."/>
            <person name="Brown C.T."/>
            <person name="Anantharaman K."/>
            <person name="Sharon I."/>
            <person name="Hug L.A."/>
            <person name="Burstein D."/>
            <person name="Emerson J.B."/>
            <person name="Thomas B.C."/>
            <person name="Banfield J.F."/>
        </authorList>
    </citation>
    <scope>NUCLEOTIDE SEQUENCE [LARGE SCALE GENOMIC DNA]</scope>
    <source>
        <strain evidence="1">CG1_02_47_37</strain>
    </source>
</reference>
<name>A0A1J4RM62_9BACT</name>
<proteinExistence type="predicted"/>
<gene>
    <name evidence="1" type="ORF">AUJ59_04405</name>
</gene>
<dbReference type="EMBL" id="MNUI01000083">
    <property type="protein sequence ID" value="OIN88136.1"/>
    <property type="molecule type" value="Genomic_DNA"/>
</dbReference>
<organism evidence="1 2">
    <name type="scientific">Candidatus Beckwithbacteria bacterium CG1_02_47_37</name>
    <dbReference type="NCBI Taxonomy" id="1805034"/>
    <lineage>
        <taxon>Bacteria</taxon>
        <taxon>Candidatus Beckwithiibacteriota</taxon>
    </lineage>
</organism>
<accession>A0A1J4RM62</accession>
<sequence length="280" mass="31507">MPKRLIVTHIFPDLDAISSAWLLVRFDPDFEQTGFEFVPAGETWAGKAVDCDPTVVHVDTGLGRFDHHQSTAKTCAAELVFNYLKREKLIGEKHLKAAERLIKVVVAIDNFEDFSWSEPAADRYELQLSEIINNLKISGRLNDKELVYQGMILLDAVLTGFLVKIKAEAEIAAGRQFNCRWGKALAVESKHSLLSKLAQKLGFALVIRKEPKTGFLSVKSQPKPEIDLEPVYLKLKAADPNASWFFHQSRHIIVNGSRHNPAVRPTRLTLEEIVDLVKNN</sequence>
<dbReference type="Proteomes" id="UP000183144">
    <property type="component" value="Unassembled WGS sequence"/>
</dbReference>
<dbReference type="SUPFAM" id="SSF64182">
    <property type="entry name" value="DHH phosphoesterases"/>
    <property type="match status" value="1"/>
</dbReference>
<evidence type="ECO:0000313" key="2">
    <source>
        <dbReference type="Proteomes" id="UP000183144"/>
    </source>
</evidence>
<comment type="caution">
    <text evidence="1">The sequence shown here is derived from an EMBL/GenBank/DDBJ whole genome shotgun (WGS) entry which is preliminary data.</text>
</comment>
<dbReference type="STRING" id="1805034.AUJ59_04405"/>
<dbReference type="AlphaFoldDB" id="A0A1J4RM62"/>